<keyword evidence="1" id="KW-0732">Signal</keyword>
<name>A0A0C9YFL9_9AGAM</name>
<evidence type="ECO:0000313" key="2">
    <source>
        <dbReference type="EMBL" id="KIK15366.1"/>
    </source>
</evidence>
<dbReference type="HOGENOM" id="CLU_2469948_0_0_1"/>
<evidence type="ECO:0000256" key="1">
    <source>
        <dbReference type="SAM" id="SignalP"/>
    </source>
</evidence>
<gene>
    <name evidence="2" type="ORF">PISMIDRAFT_16554</name>
</gene>
<protein>
    <submittedName>
        <fullName evidence="2">Unplaced genomic scaffold scaffold_209, whole genome shotgun sequence</fullName>
    </submittedName>
</protein>
<dbReference type="EMBL" id="KN833893">
    <property type="protein sequence ID" value="KIK15366.1"/>
    <property type="molecule type" value="Genomic_DNA"/>
</dbReference>
<evidence type="ECO:0000313" key="3">
    <source>
        <dbReference type="Proteomes" id="UP000054018"/>
    </source>
</evidence>
<dbReference type="AlphaFoldDB" id="A0A0C9YFL9"/>
<keyword evidence="3" id="KW-1185">Reference proteome</keyword>
<dbReference type="OrthoDB" id="10609245at2759"/>
<feature type="chain" id="PRO_5002217504" evidence="1">
    <location>
        <begin position="23"/>
        <end position="88"/>
    </location>
</feature>
<accession>A0A0C9YFL9</accession>
<reference evidence="3" key="2">
    <citation type="submission" date="2015-01" db="EMBL/GenBank/DDBJ databases">
        <title>Evolutionary Origins and Diversification of the Mycorrhizal Mutualists.</title>
        <authorList>
            <consortium name="DOE Joint Genome Institute"/>
            <consortium name="Mycorrhizal Genomics Consortium"/>
            <person name="Kohler A."/>
            <person name="Kuo A."/>
            <person name="Nagy L.G."/>
            <person name="Floudas D."/>
            <person name="Copeland A."/>
            <person name="Barry K.W."/>
            <person name="Cichocki N."/>
            <person name="Veneault-Fourrey C."/>
            <person name="LaButti K."/>
            <person name="Lindquist E.A."/>
            <person name="Lipzen A."/>
            <person name="Lundell T."/>
            <person name="Morin E."/>
            <person name="Murat C."/>
            <person name="Riley R."/>
            <person name="Ohm R."/>
            <person name="Sun H."/>
            <person name="Tunlid A."/>
            <person name="Henrissat B."/>
            <person name="Grigoriev I.V."/>
            <person name="Hibbett D.S."/>
            <person name="Martin F."/>
        </authorList>
    </citation>
    <scope>NUCLEOTIDE SEQUENCE [LARGE SCALE GENOMIC DNA]</scope>
    <source>
        <strain evidence="3">441</strain>
    </source>
</reference>
<sequence length="88" mass="9753">MTPTVMVGIVTLLNSSLSLAGAKGTWDTPKDVTPSPVDIAQYLPRNRLSFQEANNLYSWGINFLQDKNDVLQEKGQQSHDSLMQGNYP</sequence>
<reference evidence="2 3" key="1">
    <citation type="submission" date="2014-04" db="EMBL/GenBank/DDBJ databases">
        <authorList>
            <consortium name="DOE Joint Genome Institute"/>
            <person name="Kuo A."/>
            <person name="Kohler A."/>
            <person name="Costa M.D."/>
            <person name="Nagy L.G."/>
            <person name="Floudas D."/>
            <person name="Copeland A."/>
            <person name="Barry K.W."/>
            <person name="Cichocki N."/>
            <person name="Veneault-Fourrey C."/>
            <person name="LaButti K."/>
            <person name="Lindquist E.A."/>
            <person name="Lipzen A."/>
            <person name="Lundell T."/>
            <person name="Morin E."/>
            <person name="Murat C."/>
            <person name="Sun H."/>
            <person name="Tunlid A."/>
            <person name="Henrissat B."/>
            <person name="Grigoriev I.V."/>
            <person name="Hibbett D.S."/>
            <person name="Martin F."/>
            <person name="Nordberg H.P."/>
            <person name="Cantor M.N."/>
            <person name="Hua S.X."/>
        </authorList>
    </citation>
    <scope>NUCLEOTIDE SEQUENCE [LARGE SCALE GENOMIC DNA]</scope>
    <source>
        <strain evidence="2 3">441</strain>
    </source>
</reference>
<proteinExistence type="predicted"/>
<dbReference type="Proteomes" id="UP000054018">
    <property type="component" value="Unassembled WGS sequence"/>
</dbReference>
<feature type="signal peptide" evidence="1">
    <location>
        <begin position="1"/>
        <end position="22"/>
    </location>
</feature>
<organism evidence="2 3">
    <name type="scientific">Pisolithus microcarpus 441</name>
    <dbReference type="NCBI Taxonomy" id="765257"/>
    <lineage>
        <taxon>Eukaryota</taxon>
        <taxon>Fungi</taxon>
        <taxon>Dikarya</taxon>
        <taxon>Basidiomycota</taxon>
        <taxon>Agaricomycotina</taxon>
        <taxon>Agaricomycetes</taxon>
        <taxon>Agaricomycetidae</taxon>
        <taxon>Boletales</taxon>
        <taxon>Sclerodermatineae</taxon>
        <taxon>Pisolithaceae</taxon>
        <taxon>Pisolithus</taxon>
    </lineage>
</organism>